<accession>A0A4Q1BU07</accession>
<proteinExistence type="predicted"/>
<dbReference type="VEuPathDB" id="FungiDB:TREMEDRAFT_74034"/>
<reference evidence="2 3" key="1">
    <citation type="submission" date="2016-06" db="EMBL/GenBank/DDBJ databases">
        <title>Evolution of pathogenesis and genome organization in the Tremellales.</title>
        <authorList>
            <person name="Cuomo C."/>
            <person name="Litvintseva A."/>
            <person name="Heitman J."/>
            <person name="Chen Y."/>
            <person name="Sun S."/>
            <person name="Springer D."/>
            <person name="Dromer F."/>
            <person name="Young S."/>
            <person name="Zeng Q."/>
            <person name="Chapman S."/>
            <person name="Gujja S."/>
            <person name="Saif S."/>
            <person name="Birren B."/>
        </authorList>
    </citation>
    <scope>NUCLEOTIDE SEQUENCE [LARGE SCALE GENOMIC DNA]</scope>
    <source>
        <strain evidence="2 3">ATCC 28783</strain>
    </source>
</reference>
<evidence type="ECO:0000313" key="2">
    <source>
        <dbReference type="EMBL" id="RXK41442.1"/>
    </source>
</evidence>
<dbReference type="AlphaFoldDB" id="A0A4Q1BU07"/>
<protein>
    <submittedName>
        <fullName evidence="2">Uncharacterized protein</fullName>
    </submittedName>
</protein>
<keyword evidence="3" id="KW-1185">Reference proteome</keyword>
<dbReference type="InParanoid" id="A0A4Q1BU07"/>
<sequence length="107" mass="11138">MSNPTVPLQNSDPNAQTGMADPQQKFMGIPKGAGLLAKKGFLAKGGSSIVSPTDNVLSPCSAKLSGAKQRHFQPKQKPMGISSQLSQLAASNSSQSNVDESKPKTDL</sequence>
<feature type="compositionally biased region" description="Polar residues" evidence="1">
    <location>
        <begin position="1"/>
        <end position="17"/>
    </location>
</feature>
<dbReference type="Pfam" id="PF05032">
    <property type="entry name" value="Spo12"/>
    <property type="match status" value="1"/>
</dbReference>
<dbReference type="EMBL" id="SDIL01000009">
    <property type="protein sequence ID" value="RXK41442.1"/>
    <property type="molecule type" value="Genomic_DNA"/>
</dbReference>
<dbReference type="InterPro" id="IPR007727">
    <property type="entry name" value="Spo12"/>
</dbReference>
<organism evidence="2 3">
    <name type="scientific">Tremella mesenterica</name>
    <name type="common">Jelly fungus</name>
    <dbReference type="NCBI Taxonomy" id="5217"/>
    <lineage>
        <taxon>Eukaryota</taxon>
        <taxon>Fungi</taxon>
        <taxon>Dikarya</taxon>
        <taxon>Basidiomycota</taxon>
        <taxon>Agaricomycotina</taxon>
        <taxon>Tremellomycetes</taxon>
        <taxon>Tremellales</taxon>
        <taxon>Tremellaceae</taxon>
        <taxon>Tremella</taxon>
    </lineage>
</organism>
<feature type="region of interest" description="Disordered" evidence="1">
    <location>
        <begin position="67"/>
        <end position="107"/>
    </location>
</feature>
<dbReference type="OrthoDB" id="5578329at2759"/>
<name>A0A4Q1BU07_TREME</name>
<comment type="caution">
    <text evidence="2">The sequence shown here is derived from an EMBL/GenBank/DDBJ whole genome shotgun (WGS) entry which is preliminary data.</text>
</comment>
<evidence type="ECO:0000313" key="3">
    <source>
        <dbReference type="Proteomes" id="UP000289152"/>
    </source>
</evidence>
<feature type="region of interest" description="Disordered" evidence="1">
    <location>
        <begin position="1"/>
        <end position="26"/>
    </location>
</feature>
<gene>
    <name evidence="2" type="ORF">M231_01348</name>
</gene>
<dbReference type="Proteomes" id="UP000289152">
    <property type="component" value="Unassembled WGS sequence"/>
</dbReference>
<evidence type="ECO:0000256" key="1">
    <source>
        <dbReference type="SAM" id="MobiDB-lite"/>
    </source>
</evidence>
<feature type="compositionally biased region" description="Low complexity" evidence="1">
    <location>
        <begin position="82"/>
        <end position="97"/>
    </location>
</feature>